<dbReference type="EMBL" id="RWIT01000013">
    <property type="protein sequence ID" value="RSK45531.1"/>
    <property type="molecule type" value="Genomic_DNA"/>
</dbReference>
<proteinExistence type="predicted"/>
<reference evidence="1 2" key="1">
    <citation type="submission" date="2018-12" db="EMBL/GenBank/DDBJ databases">
        <authorList>
            <person name="Feng G."/>
            <person name="Zhu H."/>
        </authorList>
    </citation>
    <scope>NUCLEOTIDE SEQUENCE [LARGE SCALE GENOMIC DNA]</scope>
    <source>
        <strain evidence="1 2">KCTC 12533</strain>
    </source>
</reference>
<dbReference type="Proteomes" id="UP000273500">
    <property type="component" value="Unassembled WGS sequence"/>
</dbReference>
<organism evidence="1 2">
    <name type="scientific">Hymenobacter rigui</name>
    <dbReference type="NCBI Taxonomy" id="334424"/>
    <lineage>
        <taxon>Bacteria</taxon>
        <taxon>Pseudomonadati</taxon>
        <taxon>Bacteroidota</taxon>
        <taxon>Cytophagia</taxon>
        <taxon>Cytophagales</taxon>
        <taxon>Hymenobacteraceae</taxon>
        <taxon>Hymenobacter</taxon>
    </lineage>
</organism>
<evidence type="ECO:0000313" key="2">
    <source>
        <dbReference type="Proteomes" id="UP000273500"/>
    </source>
</evidence>
<dbReference type="OrthoDB" id="885211at2"/>
<name>A0A3R9V2U9_9BACT</name>
<accession>A0A3R9V2U9</accession>
<keyword evidence="2" id="KW-1185">Reference proteome</keyword>
<dbReference type="RefSeq" id="WP_125423382.1">
    <property type="nucleotide sequence ID" value="NZ_RWIT01000013.1"/>
</dbReference>
<protein>
    <submittedName>
        <fullName evidence="1">Uncharacterized protein</fullName>
    </submittedName>
</protein>
<comment type="caution">
    <text evidence="1">The sequence shown here is derived from an EMBL/GenBank/DDBJ whole genome shotgun (WGS) entry which is preliminary data.</text>
</comment>
<evidence type="ECO:0000313" key="1">
    <source>
        <dbReference type="EMBL" id="RSK45531.1"/>
    </source>
</evidence>
<dbReference type="AlphaFoldDB" id="A0A3R9V2U9"/>
<sequence>MMPSTPHPLQGVLRQIQAGLGDSQNHYLVCTNYFETEDGPVLLGTLHLQQDTLWNLVIDADSFRCEVLLHPDDPQYRSLVTVNYDQVWQVLRGDGPNFSGERAENILYENTEGLSTFARQGIAE</sequence>
<gene>
    <name evidence="1" type="ORF">EI291_18230</name>
</gene>